<gene>
    <name evidence="2" type="ORF">AB05_4189</name>
</gene>
<name>A0A836N867_ECOLX</name>
<dbReference type="EMBL" id="JOSS01000069">
    <property type="protein sequence ID" value="KEO26771.1"/>
    <property type="molecule type" value="Genomic_DNA"/>
</dbReference>
<evidence type="ECO:0000256" key="1">
    <source>
        <dbReference type="SAM" id="Phobius"/>
    </source>
</evidence>
<reference evidence="2 3" key="1">
    <citation type="submission" date="2014-06" db="EMBL/GenBank/DDBJ databases">
        <title>Genetic Variability of E. coli after antibiotic treatment.</title>
        <authorList>
            <person name="Silbergeld E."/>
            <person name="Coles C."/>
            <person name="Seidman J.C."/>
            <person name="You Y."/>
            <person name="George J."/>
            <person name="Nadendla S."/>
            <person name="Daugherty S.C."/>
            <person name="Nagaraj S."/>
            <person name="Ott S."/>
            <person name="Klega K."/>
            <person name="Rasko D."/>
        </authorList>
    </citation>
    <scope>NUCLEOTIDE SEQUENCE [LARGE SCALE GENOMIC DNA]</scope>
    <source>
        <strain evidence="2 3">2-460-02_S1_C1</strain>
    </source>
</reference>
<evidence type="ECO:0000313" key="3">
    <source>
        <dbReference type="Proteomes" id="UP000028038"/>
    </source>
</evidence>
<evidence type="ECO:0000313" key="2">
    <source>
        <dbReference type="EMBL" id="KEO26771.1"/>
    </source>
</evidence>
<keyword evidence="1" id="KW-0472">Membrane</keyword>
<comment type="caution">
    <text evidence="2">The sequence shown here is derived from an EMBL/GenBank/DDBJ whole genome shotgun (WGS) entry which is preliminary data.</text>
</comment>
<protein>
    <submittedName>
        <fullName evidence="2">Putative membrane protein</fullName>
    </submittedName>
</protein>
<feature type="transmembrane region" description="Helical" evidence="1">
    <location>
        <begin position="6"/>
        <end position="26"/>
    </location>
</feature>
<organism evidence="2 3">
    <name type="scientific">Escherichia coli 2-460-02_S1_C1</name>
    <dbReference type="NCBI Taxonomy" id="1444044"/>
    <lineage>
        <taxon>Bacteria</taxon>
        <taxon>Pseudomonadati</taxon>
        <taxon>Pseudomonadota</taxon>
        <taxon>Gammaproteobacteria</taxon>
        <taxon>Enterobacterales</taxon>
        <taxon>Enterobacteriaceae</taxon>
        <taxon>Escherichia</taxon>
    </lineage>
</organism>
<keyword evidence="1" id="KW-1133">Transmembrane helix</keyword>
<sequence length="37" mass="4093">MLIFVSLPFVIFACGRGVSFLIACVLTTNIRKSSKLF</sequence>
<accession>A0A836N867</accession>
<proteinExistence type="predicted"/>
<keyword evidence="1" id="KW-0812">Transmembrane</keyword>
<dbReference type="AlphaFoldDB" id="A0A836N867"/>
<dbReference type="Proteomes" id="UP000028038">
    <property type="component" value="Unassembled WGS sequence"/>
</dbReference>